<dbReference type="Proteomes" id="UP001454036">
    <property type="component" value="Unassembled WGS sequence"/>
</dbReference>
<evidence type="ECO:0000313" key="1">
    <source>
        <dbReference type="EMBL" id="GAA0166974.1"/>
    </source>
</evidence>
<evidence type="ECO:0000313" key="2">
    <source>
        <dbReference type="Proteomes" id="UP001454036"/>
    </source>
</evidence>
<proteinExistence type="predicted"/>
<accession>A0AAV3QTE6</accession>
<organism evidence="1 2">
    <name type="scientific">Lithospermum erythrorhizon</name>
    <name type="common">Purple gromwell</name>
    <name type="synonym">Lithospermum officinale var. erythrorhizon</name>
    <dbReference type="NCBI Taxonomy" id="34254"/>
    <lineage>
        <taxon>Eukaryota</taxon>
        <taxon>Viridiplantae</taxon>
        <taxon>Streptophyta</taxon>
        <taxon>Embryophyta</taxon>
        <taxon>Tracheophyta</taxon>
        <taxon>Spermatophyta</taxon>
        <taxon>Magnoliopsida</taxon>
        <taxon>eudicotyledons</taxon>
        <taxon>Gunneridae</taxon>
        <taxon>Pentapetalae</taxon>
        <taxon>asterids</taxon>
        <taxon>lamiids</taxon>
        <taxon>Boraginales</taxon>
        <taxon>Boraginaceae</taxon>
        <taxon>Boraginoideae</taxon>
        <taxon>Lithospermeae</taxon>
        <taxon>Lithospermum</taxon>
    </lineage>
</organism>
<comment type="caution">
    <text evidence="1">The sequence shown here is derived from an EMBL/GenBank/DDBJ whole genome shotgun (WGS) entry which is preliminary data.</text>
</comment>
<dbReference type="EMBL" id="BAABME010022949">
    <property type="protein sequence ID" value="GAA0166974.1"/>
    <property type="molecule type" value="Genomic_DNA"/>
</dbReference>
<gene>
    <name evidence="1" type="ORF">LIER_40287</name>
</gene>
<reference evidence="1 2" key="1">
    <citation type="submission" date="2024-01" db="EMBL/GenBank/DDBJ databases">
        <title>The complete chloroplast genome sequence of Lithospermum erythrorhizon: insights into the phylogenetic relationship among Boraginaceae species and the maternal lineages of purple gromwells.</title>
        <authorList>
            <person name="Okada T."/>
            <person name="Watanabe K."/>
        </authorList>
    </citation>
    <scope>NUCLEOTIDE SEQUENCE [LARGE SCALE GENOMIC DNA]</scope>
</reference>
<name>A0AAV3QTE6_LITER</name>
<sequence length="135" mass="15012">MDVLCPQSICQWTIRGSLPLGLLAPSTYNNQILCRESSIRSINSGVSSPGPWVFSTIKSASACALMLFQDLYRRSNSLSSMAHLTIRPDRLGFSRIYRSGWSMMTSTGCASKYSLSFREATMRAYTNFSVKGYLV</sequence>
<keyword evidence="2" id="KW-1185">Reference proteome</keyword>
<protein>
    <submittedName>
        <fullName evidence="1">Uncharacterized protein</fullName>
    </submittedName>
</protein>
<dbReference type="AlphaFoldDB" id="A0AAV3QTE6"/>